<dbReference type="EMBL" id="ACKP02000051">
    <property type="protein sequence ID" value="EEX76160.1"/>
    <property type="molecule type" value="Genomic_DNA"/>
</dbReference>
<dbReference type="Proteomes" id="UP000003505">
    <property type="component" value="Unassembled WGS sequence"/>
</dbReference>
<sequence>MNGEEARAVEGASVHPAERGLAHDIAGRAERRYRIYLGLGANLGDRRASLRRALRLLARLEDTQLLRVSSFYETPPWGNEKQPPFLNACAALETRLSPLVFLRRAQRIERALGRVRKEHWGPRTIDIDLLFAEGFESAAPELRLPHPYLHERAFVLLPLAEIAPGLIVRGRKIDEWLADLSETAACRRCGIYRPMKK</sequence>
<dbReference type="GO" id="GO:0016301">
    <property type="term" value="F:kinase activity"/>
    <property type="evidence" value="ECO:0007669"/>
    <property type="project" value="UniProtKB-KW"/>
</dbReference>
<evidence type="ECO:0000259" key="9">
    <source>
        <dbReference type="PROSITE" id="PS00794"/>
    </source>
</evidence>
<name>C9LYD0_SELS3</name>
<evidence type="ECO:0000313" key="11">
    <source>
        <dbReference type="EMBL" id="EEX76160.1"/>
    </source>
</evidence>
<evidence type="ECO:0000256" key="4">
    <source>
        <dbReference type="ARBA" id="ARBA00022679"/>
    </source>
</evidence>
<comment type="catalytic activity">
    <reaction evidence="1">
        <text>6-hydroxymethyl-7,8-dihydropterin + ATP = (7,8-dihydropterin-6-yl)methyl diphosphate + AMP + H(+)</text>
        <dbReference type="Rhea" id="RHEA:11412"/>
        <dbReference type="ChEBI" id="CHEBI:15378"/>
        <dbReference type="ChEBI" id="CHEBI:30616"/>
        <dbReference type="ChEBI" id="CHEBI:44841"/>
        <dbReference type="ChEBI" id="CHEBI:72950"/>
        <dbReference type="ChEBI" id="CHEBI:456215"/>
        <dbReference type="EC" id="2.7.6.3"/>
    </reaction>
</comment>
<dbReference type="PANTHER" id="PTHR43071">
    <property type="entry name" value="2-AMINO-4-HYDROXY-6-HYDROXYMETHYLDIHYDROPTERIDINE PYROPHOSPHOKINASE"/>
    <property type="match status" value="1"/>
</dbReference>
<keyword evidence="5" id="KW-0547">Nucleotide-binding</keyword>
<organism evidence="11 12">
    <name type="scientific">Selenomonas sputigena (strain ATCC 35185 / DSM 20758 / CCUG 44933 / VPI D19B-28)</name>
    <dbReference type="NCBI Taxonomy" id="546271"/>
    <lineage>
        <taxon>Bacteria</taxon>
        <taxon>Bacillati</taxon>
        <taxon>Bacillota</taxon>
        <taxon>Negativicutes</taxon>
        <taxon>Selenomonadales</taxon>
        <taxon>Selenomonadaceae</taxon>
        <taxon>Selenomonas</taxon>
    </lineage>
</organism>
<evidence type="ECO:0000256" key="2">
    <source>
        <dbReference type="ARBA" id="ARBA00005051"/>
    </source>
</evidence>
<dbReference type="Pfam" id="PF01288">
    <property type="entry name" value="HPPK"/>
    <property type="match status" value="1"/>
</dbReference>
<feature type="domain" description="7,8-dihydro-6-hydroxymethylpterin-pyrophosphokinase" evidence="9">
    <location>
        <begin position="119"/>
        <end position="130"/>
    </location>
</feature>
<dbReference type="GO" id="GO:0046656">
    <property type="term" value="P:folic acid biosynthetic process"/>
    <property type="evidence" value="ECO:0007669"/>
    <property type="project" value="UniProtKB-KW"/>
</dbReference>
<dbReference type="OrthoDB" id="9808041at2"/>
<keyword evidence="4 11" id="KW-0808">Transferase</keyword>
<dbReference type="SUPFAM" id="SSF55083">
    <property type="entry name" value="6-hydroxymethyl-7,8-dihydropterin pyrophosphokinase, HPPK"/>
    <property type="match status" value="1"/>
</dbReference>
<dbReference type="HOGENOM" id="CLU_097916_0_0_9"/>
<dbReference type="STRING" id="546271.Selsp_0230"/>
<reference evidence="11 12" key="1">
    <citation type="submission" date="2009-09" db="EMBL/GenBank/DDBJ databases">
        <authorList>
            <person name="Weinstock G."/>
            <person name="Sodergren E."/>
            <person name="Clifton S."/>
            <person name="Fulton L."/>
            <person name="Fulton B."/>
            <person name="Courtney L."/>
            <person name="Fronick C."/>
            <person name="Harrison M."/>
            <person name="Strong C."/>
            <person name="Farmer C."/>
            <person name="Delahaunty K."/>
            <person name="Markovic C."/>
            <person name="Hall O."/>
            <person name="Minx P."/>
            <person name="Tomlinson C."/>
            <person name="Mitreva M."/>
            <person name="Nelson J."/>
            <person name="Hou S."/>
            <person name="Wollam A."/>
            <person name="Pepin K.H."/>
            <person name="Johnson M."/>
            <person name="Bhonagiri V."/>
            <person name="Nash W.E."/>
            <person name="Warren W."/>
            <person name="Chinwalla A."/>
            <person name="Mardis E.R."/>
            <person name="Wilson R.K."/>
        </authorList>
    </citation>
    <scope>NUCLEOTIDE SEQUENCE [LARGE SCALE GENOMIC DNA]</scope>
    <source>
        <strain evidence="11">ATCC 35185</strain>
        <strain evidence="12">ATCC 35185 / DSM 20758 / VPI D19B-28</strain>
    </source>
</reference>
<dbReference type="eggNOG" id="COG0801">
    <property type="taxonomic scope" value="Bacteria"/>
</dbReference>
<dbReference type="PANTHER" id="PTHR43071:SF1">
    <property type="entry name" value="2-AMINO-4-HYDROXY-6-HYDROXYMETHYLDIHYDROPTERIDINE PYROPHOSPHOKINASE"/>
    <property type="match status" value="1"/>
</dbReference>
<evidence type="ECO:0000256" key="3">
    <source>
        <dbReference type="ARBA" id="ARBA00013253"/>
    </source>
</evidence>
<gene>
    <name evidence="11" type="primary">folK</name>
    <name evidence="10" type="ordered locus">Selsp_0230</name>
    <name evidence="11" type="ORF">SELSPUOL_02489</name>
</gene>
<dbReference type="GO" id="GO:0046654">
    <property type="term" value="P:tetrahydrofolate biosynthetic process"/>
    <property type="evidence" value="ECO:0007669"/>
    <property type="project" value="UniProtKB-UniPathway"/>
</dbReference>
<dbReference type="PROSITE" id="PS00794">
    <property type="entry name" value="HPPK"/>
    <property type="match status" value="1"/>
</dbReference>
<dbReference type="AlphaFoldDB" id="C9LYD0"/>
<evidence type="ECO:0000256" key="5">
    <source>
        <dbReference type="ARBA" id="ARBA00022741"/>
    </source>
</evidence>
<evidence type="ECO:0000313" key="13">
    <source>
        <dbReference type="Proteomes" id="UP000011124"/>
    </source>
</evidence>
<dbReference type="NCBIfam" id="TIGR01498">
    <property type="entry name" value="folK"/>
    <property type="match status" value="1"/>
</dbReference>
<keyword evidence="6 11" id="KW-0418">Kinase</keyword>
<dbReference type="InterPro" id="IPR035907">
    <property type="entry name" value="Hppk_sf"/>
</dbReference>
<dbReference type="KEGG" id="ssg:Selsp_0230"/>
<dbReference type="Proteomes" id="UP000011124">
    <property type="component" value="Chromosome"/>
</dbReference>
<dbReference type="CDD" id="cd00483">
    <property type="entry name" value="HPPK"/>
    <property type="match status" value="1"/>
</dbReference>
<evidence type="ECO:0000256" key="7">
    <source>
        <dbReference type="ARBA" id="ARBA00022840"/>
    </source>
</evidence>
<dbReference type="GO" id="GO:0005524">
    <property type="term" value="F:ATP binding"/>
    <property type="evidence" value="ECO:0007669"/>
    <property type="project" value="UniProtKB-KW"/>
</dbReference>
<keyword evidence="8" id="KW-0289">Folate biosynthesis</keyword>
<dbReference type="Gene3D" id="3.30.70.560">
    <property type="entry name" value="7,8-Dihydro-6-hydroxymethylpterin-pyrophosphokinase HPPK"/>
    <property type="match status" value="1"/>
</dbReference>
<protein>
    <recommendedName>
        <fullName evidence="3">2-amino-4-hydroxy-6-hydroxymethyldihydropteridine diphosphokinase</fullName>
        <ecNumber evidence="3">2.7.6.3</ecNumber>
    </recommendedName>
</protein>
<evidence type="ECO:0000256" key="6">
    <source>
        <dbReference type="ARBA" id="ARBA00022777"/>
    </source>
</evidence>
<dbReference type="RefSeq" id="WP_006193855.1">
    <property type="nucleotide sequence ID" value="NC_015437.1"/>
</dbReference>
<dbReference type="UniPathway" id="UPA00077">
    <property type="reaction ID" value="UER00155"/>
</dbReference>
<comment type="pathway">
    <text evidence="2">Cofactor biosynthesis; tetrahydrofolate biosynthesis; 2-amino-4-hydroxy-6-hydroxymethyl-7,8-dihydropteridine diphosphate from 7,8-dihydroneopterin triphosphate: step 4/4.</text>
</comment>
<dbReference type="EC" id="2.7.6.3" evidence="3"/>
<accession>C9LYD0</accession>
<dbReference type="GO" id="GO:0003848">
    <property type="term" value="F:2-amino-4-hydroxy-6-hydroxymethyldihydropteridine diphosphokinase activity"/>
    <property type="evidence" value="ECO:0007669"/>
    <property type="project" value="UniProtKB-EC"/>
</dbReference>
<keyword evidence="13" id="KW-1185">Reference proteome</keyword>
<evidence type="ECO:0000256" key="8">
    <source>
        <dbReference type="ARBA" id="ARBA00022909"/>
    </source>
</evidence>
<evidence type="ECO:0000313" key="12">
    <source>
        <dbReference type="Proteomes" id="UP000003505"/>
    </source>
</evidence>
<reference evidence="10 13" key="2">
    <citation type="submission" date="2011-04" db="EMBL/GenBank/DDBJ databases">
        <title>The complete genome of Selenomonas sputigena DSM 20758.</title>
        <authorList>
            <consortium name="US DOE Joint Genome Institute (JGI-PGF)"/>
            <person name="Lucas S."/>
            <person name="Copeland A."/>
            <person name="Lapidus A."/>
            <person name="Bruce D."/>
            <person name="Goodwin L."/>
            <person name="Pitluck S."/>
            <person name="Peters L."/>
            <person name="Kyrpides N."/>
            <person name="Mavromatis K."/>
            <person name="Ivanova N."/>
            <person name="Ovchinnikova G."/>
            <person name="Teshima H."/>
            <person name="Detter J.C."/>
            <person name="Tapia R."/>
            <person name="Han C."/>
            <person name="Land M."/>
            <person name="Hauser L."/>
            <person name="Markowitz V."/>
            <person name="Cheng J.-F."/>
            <person name="Hugenholtz P."/>
            <person name="Woyke T."/>
            <person name="Wu D."/>
            <person name="Gronow S."/>
            <person name="Wellnitz S."/>
            <person name="Schneider S."/>
            <person name="Klenk H.-P."/>
            <person name="Eisen J.A."/>
        </authorList>
    </citation>
    <scope>NUCLEOTIDE SEQUENCE [LARGE SCALE GENOMIC DNA]</scope>
    <source>
        <strain evidence="10">ATCC 35185</strain>
        <strain evidence="13">ATCC 35185 / DSM 20758 / VPI D19B-28</strain>
    </source>
</reference>
<evidence type="ECO:0000256" key="1">
    <source>
        <dbReference type="ARBA" id="ARBA00000198"/>
    </source>
</evidence>
<proteinExistence type="predicted"/>
<dbReference type="EMBL" id="CP002637">
    <property type="protein sequence ID" value="AEB99207.1"/>
    <property type="molecule type" value="Genomic_DNA"/>
</dbReference>
<dbReference type="InterPro" id="IPR000550">
    <property type="entry name" value="Hppk"/>
</dbReference>
<evidence type="ECO:0000313" key="10">
    <source>
        <dbReference type="EMBL" id="AEB99207.1"/>
    </source>
</evidence>
<keyword evidence="7" id="KW-0067">ATP-binding</keyword>